<feature type="region of interest" description="Disordered" evidence="1">
    <location>
        <begin position="87"/>
        <end position="141"/>
    </location>
</feature>
<sequence>MYFAVRCQTWAESCQGTKLGDKPVEQLYRNYRLCGKHFEASAFDTVSLVLRSRGECESDQRQIMFCYLDVFWFQDAPGKVLKDDAVPTIFDPPAQPKTGQVKRGKETPKDEDVGSSDRKRIKKPQAEAPPEETQNQDPEDDQKKYLKSLFEVVLLLGEQGIPLSGATDDGDKSLKPSTFQALLDYRINCGDEVLRKRYDSLKPCCFTEDLSGLLEVCEEYVRSKVVEDVIHNGFFSLLTEDPVKISGQWCLPVFLRYVDPTKCQQERFAGFLAFKAEEDDLAETMLSELVEKWGVDMEQCRGQAHSCSGPHFSKIKAFAAKVTEKYPKAVLTFRSTHSLNVSLVGSMAVSGVRLVVATFKKIESFFRQSPLMQQELDHAISIFYPDKEDKAKELKEICKSSWTKGHDAFEVALEVIEALLLCVDSIHDNEDMRWNDQVTHSALEISKALTDFELIMALVVLKNVIVLTQAFGKNLQGNAADAVLAAVSLKAVLRSLKEMSDNIDVYHEFWYDEAVNIAAAMEIPVRVPRSFSRKYRGETGSIQPDGYYKDHLSVPVLNHVIKEMNELFCENHLKALRCLSLLPEVIAQNKSTQPEEGTVELFKEDIPNAGTLSAELHCWLVKWSKKGKGETFPSSLCGTMQLADVKFFPNMFAILSILSVLPSLAPEDSCDVAYKRFKVYLENTPDKFRSKSLALLNISYDVDFDLDTMVEMHLKMFPAGREVS</sequence>
<dbReference type="PANTHER" id="PTHR46289">
    <property type="entry name" value="52 KDA REPRESSOR OF THE INHIBITOR OF THE PROTEIN KINASE-LIKE PROTEIN-RELATED"/>
    <property type="match status" value="1"/>
</dbReference>
<organism evidence="2 3">
    <name type="scientific">Nothobranchius furzeri</name>
    <name type="common">Turquoise killifish</name>
    <dbReference type="NCBI Taxonomy" id="105023"/>
    <lineage>
        <taxon>Eukaryota</taxon>
        <taxon>Metazoa</taxon>
        <taxon>Chordata</taxon>
        <taxon>Craniata</taxon>
        <taxon>Vertebrata</taxon>
        <taxon>Euteleostomi</taxon>
        <taxon>Actinopterygii</taxon>
        <taxon>Neopterygii</taxon>
        <taxon>Teleostei</taxon>
        <taxon>Neoteleostei</taxon>
        <taxon>Acanthomorphata</taxon>
        <taxon>Ovalentaria</taxon>
        <taxon>Atherinomorphae</taxon>
        <taxon>Cyprinodontiformes</taxon>
        <taxon>Nothobranchiidae</taxon>
        <taxon>Nothobranchius</taxon>
    </lineage>
</organism>
<dbReference type="GeneTree" id="ENSGT00530000063516"/>
<dbReference type="InterPro" id="IPR052958">
    <property type="entry name" value="IFN-induced_PKR_regulator"/>
</dbReference>
<evidence type="ECO:0000313" key="3">
    <source>
        <dbReference type="Proteomes" id="UP000694548"/>
    </source>
</evidence>
<evidence type="ECO:0000256" key="1">
    <source>
        <dbReference type="SAM" id="MobiDB-lite"/>
    </source>
</evidence>
<evidence type="ECO:0000313" key="2">
    <source>
        <dbReference type="Ensembl" id="ENSNFUP00015017156.1"/>
    </source>
</evidence>
<gene>
    <name evidence="2" type="primary">THAP12</name>
    <name evidence="2" type="synonym">thap12a</name>
</gene>
<dbReference type="Proteomes" id="UP000694548">
    <property type="component" value="Chromosome sgr11"/>
</dbReference>
<dbReference type="Ensembl" id="ENSNFUT00015017947.1">
    <property type="protein sequence ID" value="ENSNFUP00015017156.1"/>
    <property type="gene ID" value="ENSNFUG00015008183.1"/>
</dbReference>
<reference evidence="2" key="1">
    <citation type="submission" date="2014-08" db="EMBL/GenBank/DDBJ databases">
        <authorList>
            <person name="Senf B."/>
            <person name="Petzold A."/>
            <person name="Downie B.R."/>
            <person name="Koch P."/>
            <person name="Platzer M."/>
        </authorList>
    </citation>
    <scope>NUCLEOTIDE SEQUENCE [LARGE SCALE GENOMIC DNA]</scope>
    <source>
        <strain evidence="2">GRZ</strain>
    </source>
</reference>
<reference evidence="2" key="2">
    <citation type="submission" date="2025-08" db="UniProtKB">
        <authorList>
            <consortium name="Ensembl"/>
        </authorList>
    </citation>
    <scope>IDENTIFICATION</scope>
</reference>
<name>A0A8C6LA96_NOTFU</name>
<dbReference type="PANTHER" id="PTHR46289:SF13">
    <property type="entry name" value="52 KDA REPRESSOR OF THE INHIBITOR OF THE PROTEIN KINASE-RELATED"/>
    <property type="match status" value="1"/>
</dbReference>
<accession>A0A8C6LA96</accession>
<dbReference type="GO" id="GO:0008270">
    <property type="term" value="F:zinc ion binding"/>
    <property type="evidence" value="ECO:0007669"/>
    <property type="project" value="UniProtKB-KW"/>
</dbReference>
<dbReference type="AlphaFoldDB" id="A0A8C6LA96"/>
<reference evidence="2" key="3">
    <citation type="submission" date="2025-09" db="UniProtKB">
        <authorList>
            <consortium name="Ensembl"/>
        </authorList>
    </citation>
    <scope>IDENTIFICATION</scope>
</reference>
<proteinExistence type="predicted"/>
<dbReference type="GO" id="GO:0003677">
    <property type="term" value="F:DNA binding"/>
    <property type="evidence" value="ECO:0007669"/>
    <property type="project" value="UniProtKB-KW"/>
</dbReference>
<protein>
    <submittedName>
        <fullName evidence="2">THAP domain containing 12a</fullName>
    </submittedName>
</protein>
<keyword evidence="3" id="KW-1185">Reference proteome</keyword>
<feature type="compositionally biased region" description="Basic and acidic residues" evidence="1">
    <location>
        <begin position="103"/>
        <end position="118"/>
    </location>
</feature>